<dbReference type="PANTHER" id="PTHR13604">
    <property type="entry name" value="DC12-RELATED"/>
    <property type="match status" value="1"/>
</dbReference>
<evidence type="ECO:0000256" key="7">
    <source>
        <dbReference type="ARBA" id="ARBA00023239"/>
    </source>
</evidence>
<dbReference type="InterPro" id="IPR036590">
    <property type="entry name" value="SRAP-like"/>
</dbReference>
<protein>
    <recommendedName>
        <fullName evidence="8">Abasic site processing protein</fullName>
        <ecNumber evidence="8">3.4.-.-</ecNumber>
    </recommendedName>
</protein>
<dbReference type="Pfam" id="PF02586">
    <property type="entry name" value="SRAP"/>
    <property type="match status" value="1"/>
</dbReference>
<evidence type="ECO:0000313" key="11">
    <source>
        <dbReference type="Proteomes" id="UP000271227"/>
    </source>
</evidence>
<dbReference type="AlphaFoldDB" id="A0A3M0CTT3"/>
<reference evidence="10 11" key="1">
    <citation type="submission" date="2018-10" db="EMBL/GenBank/DDBJ databases">
        <title>Genomic Encyclopedia of Archaeal and Bacterial Type Strains, Phase II (KMG-II): from individual species to whole genera.</title>
        <authorList>
            <person name="Goeker M."/>
        </authorList>
    </citation>
    <scope>NUCLEOTIDE SEQUENCE [LARGE SCALE GENOMIC DNA]</scope>
    <source>
        <strain evidence="10 11">DSM 25217</strain>
    </source>
</reference>
<comment type="caution">
    <text evidence="10">The sequence shown here is derived from an EMBL/GenBank/DDBJ whole genome shotgun (WGS) entry which is preliminary data.</text>
</comment>
<dbReference type="SUPFAM" id="SSF143081">
    <property type="entry name" value="BB1717-like"/>
    <property type="match status" value="1"/>
</dbReference>
<keyword evidence="3" id="KW-0227">DNA damage</keyword>
<keyword evidence="11" id="KW-1185">Reference proteome</keyword>
<evidence type="ECO:0000313" key="10">
    <source>
        <dbReference type="EMBL" id="RMB11830.1"/>
    </source>
</evidence>
<dbReference type="GO" id="GO:0003697">
    <property type="term" value="F:single-stranded DNA binding"/>
    <property type="evidence" value="ECO:0007669"/>
    <property type="project" value="InterPro"/>
</dbReference>
<dbReference type="PANTHER" id="PTHR13604:SF0">
    <property type="entry name" value="ABASIC SITE PROCESSING PROTEIN HMCES"/>
    <property type="match status" value="1"/>
</dbReference>
<dbReference type="EMBL" id="REFR01000009">
    <property type="protein sequence ID" value="RMB11830.1"/>
    <property type="molecule type" value="Genomic_DNA"/>
</dbReference>
<keyword evidence="5" id="KW-0190">Covalent protein-DNA linkage</keyword>
<keyword evidence="2 8" id="KW-0645">Protease</keyword>
<comment type="similarity">
    <text evidence="1 8">Belongs to the SOS response-associated peptidase family.</text>
</comment>
<dbReference type="GO" id="GO:0106300">
    <property type="term" value="P:protein-DNA covalent cross-linking repair"/>
    <property type="evidence" value="ECO:0007669"/>
    <property type="project" value="InterPro"/>
</dbReference>
<evidence type="ECO:0000256" key="1">
    <source>
        <dbReference type="ARBA" id="ARBA00008136"/>
    </source>
</evidence>
<keyword evidence="4 8" id="KW-0378">Hydrolase</keyword>
<keyword evidence="6" id="KW-0238">DNA-binding</keyword>
<organism evidence="10 11">
    <name type="scientific">Eilatimonas milleporae</name>
    <dbReference type="NCBI Taxonomy" id="911205"/>
    <lineage>
        <taxon>Bacteria</taxon>
        <taxon>Pseudomonadati</taxon>
        <taxon>Pseudomonadota</taxon>
        <taxon>Alphaproteobacteria</taxon>
        <taxon>Kordiimonadales</taxon>
        <taxon>Kordiimonadaceae</taxon>
        <taxon>Eilatimonas</taxon>
    </lineage>
</organism>
<evidence type="ECO:0000256" key="4">
    <source>
        <dbReference type="ARBA" id="ARBA00022801"/>
    </source>
</evidence>
<dbReference type="InParanoid" id="A0A3M0CTT3"/>
<sequence length="258" mass="28463">MCGRYFLTSLIDTLRALFDVDTPHPIPPRYNIAPTQPVLVVRQCADDTLGRKGGRELAAVEWGLVPEWSRTGRRTDRPLINARVETVAEKPSFRASLVRRRCLVPFDGWYEWQAAGGKTGGRQAGASHGGKQPWAITPRRGPMAFAGIWSVWQGPDGASALETMAILTGPAPGAMAELHPRKPLVLEPSDYVRWLEPHDPLPRGFLDSFSWAGEEAFEWRPVSRRVNAISHDDPACLDAPAADPPPPQPRQPDLFGPL</sequence>
<proteinExistence type="inferred from homology"/>
<evidence type="ECO:0000256" key="8">
    <source>
        <dbReference type="RuleBase" id="RU364100"/>
    </source>
</evidence>
<gene>
    <name evidence="10" type="ORF">BXY39_0315</name>
</gene>
<dbReference type="RefSeq" id="WP_121937066.1">
    <property type="nucleotide sequence ID" value="NZ_REFR01000009.1"/>
</dbReference>
<keyword evidence="7" id="KW-0456">Lyase</keyword>
<dbReference type="InterPro" id="IPR003738">
    <property type="entry name" value="SRAP"/>
</dbReference>
<name>A0A3M0CTT3_9PROT</name>
<evidence type="ECO:0000256" key="5">
    <source>
        <dbReference type="ARBA" id="ARBA00023124"/>
    </source>
</evidence>
<accession>A0A3M0CTT3</accession>
<dbReference type="GO" id="GO:0016829">
    <property type="term" value="F:lyase activity"/>
    <property type="evidence" value="ECO:0007669"/>
    <property type="project" value="UniProtKB-KW"/>
</dbReference>
<evidence type="ECO:0000256" key="9">
    <source>
        <dbReference type="SAM" id="MobiDB-lite"/>
    </source>
</evidence>
<dbReference type="EC" id="3.4.-.-" evidence="8"/>
<evidence type="ECO:0000256" key="3">
    <source>
        <dbReference type="ARBA" id="ARBA00022763"/>
    </source>
</evidence>
<feature type="region of interest" description="Disordered" evidence="9">
    <location>
        <begin position="231"/>
        <end position="258"/>
    </location>
</feature>
<dbReference type="GO" id="GO:0008233">
    <property type="term" value="F:peptidase activity"/>
    <property type="evidence" value="ECO:0007669"/>
    <property type="project" value="UniProtKB-KW"/>
</dbReference>
<dbReference type="Gene3D" id="3.90.1680.10">
    <property type="entry name" value="SOS response associated peptidase-like"/>
    <property type="match status" value="1"/>
</dbReference>
<dbReference type="Proteomes" id="UP000271227">
    <property type="component" value="Unassembled WGS sequence"/>
</dbReference>
<evidence type="ECO:0000256" key="2">
    <source>
        <dbReference type="ARBA" id="ARBA00022670"/>
    </source>
</evidence>
<dbReference type="GO" id="GO:0006508">
    <property type="term" value="P:proteolysis"/>
    <property type="evidence" value="ECO:0007669"/>
    <property type="project" value="UniProtKB-KW"/>
</dbReference>
<dbReference type="FunCoup" id="A0A3M0CTT3">
    <property type="interactions" value="264"/>
</dbReference>
<evidence type="ECO:0000256" key="6">
    <source>
        <dbReference type="ARBA" id="ARBA00023125"/>
    </source>
</evidence>
<dbReference type="OrthoDB" id="9782620at2"/>